<dbReference type="AlphaFoldDB" id="X1SJS9"/>
<protein>
    <submittedName>
        <fullName evidence="1">Uncharacterized protein</fullName>
    </submittedName>
</protein>
<name>X1SJS9_9ZZZZ</name>
<proteinExistence type="predicted"/>
<accession>X1SJS9</accession>
<comment type="caution">
    <text evidence="1">The sequence shown here is derived from an EMBL/GenBank/DDBJ whole genome shotgun (WGS) entry which is preliminary data.</text>
</comment>
<evidence type="ECO:0000313" key="1">
    <source>
        <dbReference type="EMBL" id="GAI75630.1"/>
    </source>
</evidence>
<sequence length="60" mass="6890">MLLPDLRDHDLVKSPGSLFPVAADEWYGRTTLQEFYAAMHLDGPESKHIRNNPVMIRMAH</sequence>
<dbReference type="EMBL" id="BARW01006423">
    <property type="protein sequence ID" value="GAI75630.1"/>
    <property type="molecule type" value="Genomic_DNA"/>
</dbReference>
<organism evidence="1">
    <name type="scientific">marine sediment metagenome</name>
    <dbReference type="NCBI Taxonomy" id="412755"/>
    <lineage>
        <taxon>unclassified sequences</taxon>
        <taxon>metagenomes</taxon>
        <taxon>ecological metagenomes</taxon>
    </lineage>
</organism>
<gene>
    <name evidence="1" type="ORF">S12H4_13490</name>
</gene>
<reference evidence="1" key="1">
    <citation type="journal article" date="2014" name="Front. Microbiol.">
        <title>High frequency of phylogenetically diverse reductive dehalogenase-homologous genes in deep subseafloor sedimentary metagenomes.</title>
        <authorList>
            <person name="Kawai M."/>
            <person name="Futagami T."/>
            <person name="Toyoda A."/>
            <person name="Takaki Y."/>
            <person name="Nishi S."/>
            <person name="Hori S."/>
            <person name="Arai W."/>
            <person name="Tsubouchi T."/>
            <person name="Morono Y."/>
            <person name="Uchiyama I."/>
            <person name="Ito T."/>
            <person name="Fujiyama A."/>
            <person name="Inagaki F."/>
            <person name="Takami H."/>
        </authorList>
    </citation>
    <scope>NUCLEOTIDE SEQUENCE</scope>
    <source>
        <strain evidence="1">Expedition CK06-06</strain>
    </source>
</reference>